<dbReference type="AlphaFoldDB" id="A0A0W4ZM34"/>
<dbReference type="PANTHER" id="PTHR28181">
    <property type="entry name" value="UPF0655 PROTEIN YCR015C"/>
    <property type="match status" value="1"/>
</dbReference>
<dbReference type="SUPFAM" id="SSF56784">
    <property type="entry name" value="HAD-like"/>
    <property type="match status" value="1"/>
</dbReference>
<dbReference type="InterPro" id="IPR050849">
    <property type="entry name" value="HAD-like_hydrolase_phosphatase"/>
</dbReference>
<dbReference type="GO" id="GO:0016791">
    <property type="term" value="F:phosphatase activity"/>
    <property type="evidence" value="ECO:0007669"/>
    <property type="project" value="InterPro"/>
</dbReference>
<evidence type="ECO:0000313" key="3">
    <source>
        <dbReference type="Proteomes" id="UP000054454"/>
    </source>
</evidence>
<proteinExistence type="predicted"/>
<dbReference type="InterPro" id="IPR036412">
    <property type="entry name" value="HAD-like_sf"/>
</dbReference>
<keyword evidence="1" id="KW-0378">Hydrolase</keyword>
<dbReference type="Gene3D" id="3.40.50.1000">
    <property type="entry name" value="HAD superfamily/HAD-like"/>
    <property type="match status" value="1"/>
</dbReference>
<protein>
    <recommendedName>
        <fullName evidence="4">2,3-diketo-5-methylthio-1-phosphopentane phosphatase</fullName>
    </recommendedName>
</protein>
<dbReference type="RefSeq" id="XP_018226605.1">
    <property type="nucleotide sequence ID" value="XM_018372164.1"/>
</dbReference>
<organism evidence="2 3">
    <name type="scientific">Pneumocystis carinii (strain B80)</name>
    <name type="common">Rat pneumocystis pneumonia agent</name>
    <name type="synonym">Pneumocystis carinii f. sp. carinii</name>
    <dbReference type="NCBI Taxonomy" id="1408658"/>
    <lineage>
        <taxon>Eukaryota</taxon>
        <taxon>Fungi</taxon>
        <taxon>Dikarya</taxon>
        <taxon>Ascomycota</taxon>
        <taxon>Taphrinomycotina</taxon>
        <taxon>Pneumocystomycetes</taxon>
        <taxon>Pneumocystaceae</taxon>
        <taxon>Pneumocystis</taxon>
    </lineage>
</organism>
<dbReference type="NCBIfam" id="TIGR01488">
    <property type="entry name" value="HAD-SF-IB"/>
    <property type="match status" value="1"/>
</dbReference>
<dbReference type="VEuPathDB" id="FungiDB:T552_04113"/>
<evidence type="ECO:0008006" key="4">
    <source>
        <dbReference type="Google" id="ProtNLM"/>
    </source>
</evidence>
<dbReference type="EMBL" id="LFVZ01000005">
    <property type="protein sequence ID" value="KTW29412.1"/>
    <property type="molecule type" value="Genomic_DNA"/>
</dbReference>
<dbReference type="Pfam" id="PF12710">
    <property type="entry name" value="HAD"/>
    <property type="match status" value="1"/>
</dbReference>
<dbReference type="OrthoDB" id="2342176at2759"/>
<keyword evidence="3" id="KW-1185">Reference proteome</keyword>
<dbReference type="NCBIfam" id="TIGR01489">
    <property type="entry name" value="DKMTPPase-SF"/>
    <property type="match status" value="1"/>
</dbReference>
<dbReference type="PANTHER" id="PTHR28181:SF2">
    <property type="entry name" value="PHOSPHORIC MONOESTER HYDROLASE"/>
    <property type="match status" value="1"/>
</dbReference>
<evidence type="ECO:0000313" key="2">
    <source>
        <dbReference type="EMBL" id="KTW29412.1"/>
    </source>
</evidence>
<dbReference type="GeneID" id="28938367"/>
<dbReference type="Gene3D" id="3.90.1470.20">
    <property type="match status" value="1"/>
</dbReference>
<sequence length="277" mass="31635">MHEMNKSFPGNKDLDKNKQDLFVFCDFDGTIAIQDSGKILFDRYGCSPEKQEKLEEVLRRGERSFRDISEELWGYLKLSLSEGIDIVVQELEVDPGFYNFYNFCLNSSIPFWIISSGLYPLLKASLSKFLGAEMAEHIKIISNDVEVNPEGIWKPIWRDDTPFGHDKAASIKNCIKNYSNNESKELSPVIIFIGDGVSDFSVVNSVDILFARKGFSLEKYCLEHSIPYISYETFDDVQREITAILYNSYQYTPIIEPATLEPVCSNFLQVPKTPALN</sequence>
<dbReference type="InterPro" id="IPR006384">
    <property type="entry name" value="HAD_hydro_PyrdxlP_Pase-like"/>
</dbReference>
<dbReference type="Proteomes" id="UP000054454">
    <property type="component" value="Unassembled WGS sequence"/>
</dbReference>
<evidence type="ECO:0000256" key="1">
    <source>
        <dbReference type="ARBA" id="ARBA00022801"/>
    </source>
</evidence>
<comment type="caution">
    <text evidence="2">The sequence shown here is derived from an EMBL/GenBank/DDBJ whole genome shotgun (WGS) entry which is preliminary data.</text>
</comment>
<gene>
    <name evidence="2" type="ORF">T552_04113</name>
</gene>
<accession>A0A0W4ZM34</accession>
<reference evidence="3" key="1">
    <citation type="journal article" date="2016" name="Nat. Commun.">
        <title>Genome analysis of three Pneumocystis species reveals adaptation mechanisms to life exclusively in mammalian hosts.</title>
        <authorList>
            <person name="Ma L."/>
            <person name="Chen Z."/>
            <person name="Huang D.W."/>
            <person name="Kutty G."/>
            <person name="Ishihara M."/>
            <person name="Wang H."/>
            <person name="Abouelleil A."/>
            <person name="Bishop L."/>
            <person name="Davey E."/>
            <person name="Deng R."/>
            <person name="Deng X."/>
            <person name="Fan L."/>
            <person name="Fantoni G."/>
            <person name="Fitzgerald M."/>
            <person name="Gogineni E."/>
            <person name="Goldberg J.M."/>
            <person name="Handley G."/>
            <person name="Hu X."/>
            <person name="Huber C."/>
            <person name="Jiao X."/>
            <person name="Jones K."/>
            <person name="Levin J.Z."/>
            <person name="Liu Y."/>
            <person name="Macdonald P."/>
            <person name="Melnikov A."/>
            <person name="Raley C."/>
            <person name="Sassi M."/>
            <person name="Sherman B.T."/>
            <person name="Song X."/>
            <person name="Sykes S."/>
            <person name="Tran B."/>
            <person name="Walsh L."/>
            <person name="Xia Y."/>
            <person name="Yang J."/>
            <person name="Young S."/>
            <person name="Zeng Q."/>
            <person name="Zheng X."/>
            <person name="Stephens R."/>
            <person name="Nusbaum C."/>
            <person name="Birren B.W."/>
            <person name="Azadi P."/>
            <person name="Lempicki R.A."/>
            <person name="Cuomo C.A."/>
            <person name="Kovacs J.A."/>
        </authorList>
    </citation>
    <scope>NUCLEOTIDE SEQUENCE [LARGE SCALE GENOMIC DNA]</scope>
    <source>
        <strain evidence="3">B80</strain>
    </source>
</reference>
<name>A0A0W4ZM34_PNEC8</name>
<dbReference type="InterPro" id="IPR023214">
    <property type="entry name" value="HAD_sf"/>
</dbReference>